<dbReference type="InterPro" id="IPR039261">
    <property type="entry name" value="FNR_nucleotide-bd"/>
</dbReference>
<keyword evidence="6 11" id="KW-0560">Oxidoreductase</keyword>
<dbReference type="Gene3D" id="2.40.30.10">
    <property type="entry name" value="Translation factors"/>
    <property type="match status" value="1"/>
</dbReference>
<organism evidence="11">
    <name type="scientific">Gordonia sp. MP11Mi</name>
    <dbReference type="NCBI Taxonomy" id="3022769"/>
    <lineage>
        <taxon>Bacteria</taxon>
        <taxon>Bacillati</taxon>
        <taxon>Actinomycetota</taxon>
        <taxon>Actinomycetes</taxon>
        <taxon>Mycobacteriales</taxon>
        <taxon>Gordoniaceae</taxon>
        <taxon>Gordonia</taxon>
    </lineage>
</organism>
<dbReference type="PROSITE" id="PS51085">
    <property type="entry name" value="2FE2S_FER_2"/>
    <property type="match status" value="1"/>
</dbReference>
<name>A0AA97CWY3_9ACTN</name>
<dbReference type="SUPFAM" id="SSF54292">
    <property type="entry name" value="2Fe-2S ferredoxin-like"/>
    <property type="match status" value="1"/>
</dbReference>
<dbReference type="InterPro" id="IPR012675">
    <property type="entry name" value="Beta-grasp_dom_sf"/>
</dbReference>
<comment type="cofactor">
    <cofactor evidence="1">
        <name>FAD</name>
        <dbReference type="ChEBI" id="CHEBI:57692"/>
    </cofactor>
</comment>
<dbReference type="InterPro" id="IPR050415">
    <property type="entry name" value="MRET"/>
</dbReference>
<evidence type="ECO:0000256" key="7">
    <source>
        <dbReference type="ARBA" id="ARBA00023004"/>
    </source>
</evidence>
<evidence type="ECO:0000256" key="2">
    <source>
        <dbReference type="ARBA" id="ARBA00022630"/>
    </source>
</evidence>
<proteinExistence type="predicted"/>
<protein>
    <submittedName>
        <fullName evidence="11">NADPH oxidoreductase</fullName>
        <ecNumber evidence="11">1.-.-.-</ecNumber>
    </submittedName>
</protein>
<evidence type="ECO:0000313" key="11">
    <source>
        <dbReference type="EMBL" id="WOC13427.1"/>
    </source>
</evidence>
<evidence type="ECO:0000256" key="5">
    <source>
        <dbReference type="ARBA" id="ARBA00022827"/>
    </source>
</evidence>
<dbReference type="Pfam" id="PF00111">
    <property type="entry name" value="Fer2"/>
    <property type="match status" value="1"/>
</dbReference>
<dbReference type="InterPro" id="IPR036010">
    <property type="entry name" value="2Fe-2S_ferredoxin-like_sf"/>
</dbReference>
<dbReference type="SUPFAM" id="SSF52343">
    <property type="entry name" value="Ferredoxin reductase-like, C-terminal NADP-linked domain"/>
    <property type="match status" value="1"/>
</dbReference>
<dbReference type="PANTHER" id="PTHR47354:SF6">
    <property type="entry name" value="NADH OXIDOREDUCTASE HCR"/>
    <property type="match status" value="1"/>
</dbReference>
<reference evidence="11" key="1">
    <citation type="submission" date="2023-06" db="EMBL/GenBank/DDBJ databases">
        <title>Gordonia sp. nov. and Pseudochrobactrum sp. nov., two species isolated from the burying beetle Nicrophorus vespilloides.</title>
        <authorList>
            <person name="Poehlein A."/>
            <person name="Guzman J."/>
            <person name="Daniel R."/>
            <person name="Vilcinskas A."/>
        </authorList>
    </citation>
    <scope>NUCLEOTIDE SEQUENCE</scope>
    <source>
        <strain evidence="11">MP11Mi</strain>
    </source>
</reference>
<dbReference type="InterPro" id="IPR017927">
    <property type="entry name" value="FAD-bd_FR_type"/>
</dbReference>
<dbReference type="EMBL" id="CP128986">
    <property type="protein sequence ID" value="WOC13427.1"/>
    <property type="molecule type" value="Genomic_DNA"/>
</dbReference>
<evidence type="ECO:0000256" key="3">
    <source>
        <dbReference type="ARBA" id="ARBA00022714"/>
    </source>
</evidence>
<dbReference type="SUPFAM" id="SSF63380">
    <property type="entry name" value="Riboflavin synthase domain-like"/>
    <property type="match status" value="1"/>
</dbReference>
<dbReference type="PRINTS" id="PR00409">
    <property type="entry name" value="PHDIOXRDTASE"/>
</dbReference>
<dbReference type="GO" id="GO:0051537">
    <property type="term" value="F:2 iron, 2 sulfur cluster binding"/>
    <property type="evidence" value="ECO:0007669"/>
    <property type="project" value="UniProtKB-KW"/>
</dbReference>
<dbReference type="Gene3D" id="3.40.50.80">
    <property type="entry name" value="Nucleotide-binding domain of ferredoxin-NADP reductase (FNR) module"/>
    <property type="match status" value="1"/>
</dbReference>
<dbReference type="InterPro" id="IPR001041">
    <property type="entry name" value="2Fe-2S_ferredoxin-type"/>
</dbReference>
<keyword evidence="8" id="KW-0411">Iron-sulfur</keyword>
<dbReference type="GO" id="GO:0016491">
    <property type="term" value="F:oxidoreductase activity"/>
    <property type="evidence" value="ECO:0007669"/>
    <property type="project" value="UniProtKB-KW"/>
</dbReference>
<evidence type="ECO:0000259" key="9">
    <source>
        <dbReference type="PROSITE" id="PS51085"/>
    </source>
</evidence>
<keyword evidence="2" id="KW-0285">Flavoprotein</keyword>
<evidence type="ECO:0000256" key="6">
    <source>
        <dbReference type="ARBA" id="ARBA00023002"/>
    </source>
</evidence>
<dbReference type="Pfam" id="PF00970">
    <property type="entry name" value="FAD_binding_6"/>
    <property type="match status" value="1"/>
</dbReference>
<keyword evidence="4" id="KW-0479">Metal-binding</keyword>
<sequence>MPEHGIQVDMPPAARLAMKGLGYFTWPLKIDDYLALINPLWSTAELRGRIERIHRETDDALTVYITPGFRWRGHEAGQYIRIGFDIEGKRHWRAYSLSSDGSRPDGQVTITVKRTQEGVVSNWLHGPQALGSLITLGQVDGQFTLPDPVPERLLFLTAGSGVTPVMAMIRSLERSHAMPDTVHLHSARTAEEAIFAGALSDASSADPAYRFMPRSTATDGRITPADLDELCPDWRERHTFACGPGAMLDDLTEHFGGAGLDDRLHLESFEHILTSTTGQGGTITFTRSDARADCAGDQVILQAGEDAGVEMPFGCRIGICHTCTGMLSSGTVRDLRTGNVTRAGTEVRTCVNCPDGDVTIDL</sequence>
<dbReference type="PANTHER" id="PTHR47354">
    <property type="entry name" value="NADH OXIDOREDUCTASE HCR"/>
    <property type="match status" value="1"/>
</dbReference>
<dbReference type="CDD" id="cd06216">
    <property type="entry name" value="FNR_iron_sulfur_binding_2"/>
    <property type="match status" value="1"/>
</dbReference>
<gene>
    <name evidence="11" type="ORF">MP11Mi_25280</name>
</gene>
<dbReference type="CDD" id="cd00207">
    <property type="entry name" value="fer2"/>
    <property type="match status" value="1"/>
</dbReference>
<dbReference type="GO" id="GO:0046872">
    <property type="term" value="F:metal ion binding"/>
    <property type="evidence" value="ECO:0007669"/>
    <property type="project" value="UniProtKB-KW"/>
</dbReference>
<keyword evidence="7" id="KW-0408">Iron</keyword>
<keyword evidence="3" id="KW-0001">2Fe-2S</keyword>
<keyword evidence="5" id="KW-0274">FAD</keyword>
<dbReference type="AlphaFoldDB" id="A0AA97CWY3"/>
<feature type="domain" description="FAD-binding FR-type" evidence="10">
    <location>
        <begin position="43"/>
        <end position="146"/>
    </location>
</feature>
<accession>A0AA97CWY3</accession>
<dbReference type="InterPro" id="IPR017938">
    <property type="entry name" value="Riboflavin_synthase-like_b-brl"/>
</dbReference>
<evidence type="ECO:0000256" key="1">
    <source>
        <dbReference type="ARBA" id="ARBA00001974"/>
    </source>
</evidence>
<dbReference type="EC" id="1.-.-.-" evidence="11"/>
<feature type="domain" description="2Fe-2S ferredoxin-type" evidence="9">
    <location>
        <begin position="281"/>
        <end position="362"/>
    </location>
</feature>
<evidence type="ECO:0000256" key="8">
    <source>
        <dbReference type="ARBA" id="ARBA00023014"/>
    </source>
</evidence>
<evidence type="ECO:0000259" key="10">
    <source>
        <dbReference type="PROSITE" id="PS51384"/>
    </source>
</evidence>
<dbReference type="Gene3D" id="3.10.20.30">
    <property type="match status" value="1"/>
</dbReference>
<evidence type="ECO:0000256" key="4">
    <source>
        <dbReference type="ARBA" id="ARBA00022723"/>
    </source>
</evidence>
<dbReference type="PROSITE" id="PS51384">
    <property type="entry name" value="FAD_FR"/>
    <property type="match status" value="1"/>
</dbReference>
<dbReference type="InterPro" id="IPR008333">
    <property type="entry name" value="Cbr1-like_FAD-bd_dom"/>
</dbReference>